<evidence type="ECO:0000256" key="7">
    <source>
        <dbReference type="PIRSR" id="PIRSR001235-1"/>
    </source>
</evidence>
<feature type="binding site" evidence="7">
    <location>
        <position position="391"/>
    </location>
    <ligand>
        <name>Zn(2+)</name>
        <dbReference type="ChEBI" id="CHEBI:29105"/>
        <label>2</label>
    </ligand>
</feature>
<comment type="subunit">
    <text evidence="3">Homodimer.</text>
</comment>
<feature type="binding site" evidence="7">
    <location>
        <position position="100"/>
    </location>
    <ligand>
        <name>Zn(2+)</name>
        <dbReference type="ChEBI" id="CHEBI:29105"/>
        <label>2</label>
    </ligand>
</feature>
<proteinExistence type="inferred from homology"/>
<keyword evidence="4 7" id="KW-0479">Metal-binding</keyword>
<evidence type="ECO:0000256" key="5">
    <source>
        <dbReference type="ARBA" id="ARBA00022801"/>
    </source>
</evidence>
<dbReference type="GO" id="GO:0046872">
    <property type="term" value="F:metal ion binding"/>
    <property type="evidence" value="ECO:0007669"/>
    <property type="project" value="UniProtKB-KW"/>
</dbReference>
<accession>A0AAX3CKI0</accession>
<feature type="binding site" evidence="8">
    <location>
        <position position="284"/>
    </location>
    <ligand>
        <name>allantoate</name>
        <dbReference type="ChEBI" id="CHEBI:17536"/>
    </ligand>
</feature>
<dbReference type="NCBIfam" id="NF006773">
    <property type="entry name" value="PRK09290.2-2"/>
    <property type="match status" value="1"/>
</dbReference>
<dbReference type="NCBIfam" id="NF006775">
    <property type="entry name" value="PRK09290.2-5"/>
    <property type="match status" value="1"/>
</dbReference>
<dbReference type="CDD" id="cd03884">
    <property type="entry name" value="M20_bAS"/>
    <property type="match status" value="1"/>
</dbReference>
<protein>
    <submittedName>
        <fullName evidence="9">Allantoate amidohydrolase</fullName>
    </submittedName>
</protein>
<evidence type="ECO:0000313" key="9">
    <source>
        <dbReference type="EMBL" id="UWZ72132.1"/>
    </source>
</evidence>
<dbReference type="EMBL" id="CP102103">
    <property type="protein sequence ID" value="UWZ72132.1"/>
    <property type="molecule type" value="Genomic_DNA"/>
</dbReference>
<keyword evidence="6" id="KW-0464">Manganese</keyword>
<dbReference type="AlphaFoldDB" id="A0AAX3CKI0"/>
<dbReference type="SUPFAM" id="SSF55031">
    <property type="entry name" value="Bacterial exopeptidase dimerisation domain"/>
    <property type="match status" value="1"/>
</dbReference>
<keyword evidence="5" id="KW-0378">Hydrolase</keyword>
<dbReference type="InterPro" id="IPR002933">
    <property type="entry name" value="Peptidase_M20"/>
</dbReference>
<dbReference type="Proteomes" id="UP001060345">
    <property type="component" value="Chromosome"/>
</dbReference>
<organism evidence="9 10">
    <name type="scientific">Klebsiella michiganensis</name>
    <dbReference type="NCBI Taxonomy" id="1134687"/>
    <lineage>
        <taxon>Bacteria</taxon>
        <taxon>Pseudomonadati</taxon>
        <taxon>Pseudomonadota</taxon>
        <taxon>Gammaproteobacteria</taxon>
        <taxon>Enterobacterales</taxon>
        <taxon>Enterobacteriaceae</taxon>
        <taxon>Klebsiella/Raoultella group</taxon>
        <taxon>Klebsiella</taxon>
    </lineage>
</organism>
<dbReference type="GO" id="GO:0016813">
    <property type="term" value="F:hydrolase activity, acting on carbon-nitrogen (but not peptide) bonds, in linear amidines"/>
    <property type="evidence" value="ECO:0007669"/>
    <property type="project" value="InterPro"/>
</dbReference>
<evidence type="ECO:0000313" key="10">
    <source>
        <dbReference type="Proteomes" id="UP001060345"/>
    </source>
</evidence>
<dbReference type="Pfam" id="PF01546">
    <property type="entry name" value="Peptidase_M20"/>
    <property type="match status" value="1"/>
</dbReference>
<name>A0AAX3CKI0_9ENTR</name>
<reference evidence="9" key="1">
    <citation type="submission" date="2022-08" db="EMBL/GenBank/DDBJ databases">
        <title>Genomic characterization and comparative genomic analysis of a strain of klebsiella michiganensis carrying blaKPC-2 isolated from the blood of children with very preterm bloodstream infection.</title>
        <authorList>
            <person name="Zhang N."/>
        </authorList>
    </citation>
    <scope>NUCLEOTIDE SEQUENCE</scope>
    <source>
        <strain evidence="9">BSI-KPN166</strain>
    </source>
</reference>
<sequence>MSPAQRQQAEMQQAAARVMARADELGAISETPDALTRVYLSPQHLEANQRAARWMTQAGMTVWQDSVGNICGRYEGEQEGAPAILLGSHLDTVRNAGRYDGMLGVLAAIEVVHGLHQQGRRLKQAIEIVGFCDEEGTRFGITLLGSRGITGTWPESWLAQTDADGVSVAQAMVLAGLDPARIHLAARRPEEIAAYLELHIEQGPCLEQEGLALGVVEAINGARRLNCRFTGEAGHAGTVPMSHRKDALAAAAEWMVRVETLTREQGGNRVATVGTLRCAPGAVNVIPGDVTLTLDIRGPHDQPLDALLDTLLNEAQAIASRRQLRFSAEEFYRIAATACDSGLQQVLSEAVQAVQGRSLTLPSGAGHDAIAIAERWPSAMLFVRCKGGISHHPAESVTADDVALAIAAYSRAVSVLDAGK</sequence>
<evidence type="ECO:0000256" key="3">
    <source>
        <dbReference type="ARBA" id="ARBA00011738"/>
    </source>
</evidence>
<evidence type="ECO:0000256" key="8">
    <source>
        <dbReference type="PIRSR" id="PIRSR001235-2"/>
    </source>
</evidence>
<evidence type="ECO:0000256" key="6">
    <source>
        <dbReference type="ARBA" id="ARBA00023211"/>
    </source>
</evidence>
<evidence type="ECO:0000256" key="2">
    <source>
        <dbReference type="ARBA" id="ARBA00006153"/>
    </source>
</evidence>
<dbReference type="Gene3D" id="3.40.630.10">
    <property type="entry name" value="Zn peptidases"/>
    <property type="match status" value="1"/>
</dbReference>
<dbReference type="NCBIfam" id="NF006771">
    <property type="entry name" value="PRK09290.1-5"/>
    <property type="match status" value="1"/>
</dbReference>
<evidence type="ECO:0000256" key="1">
    <source>
        <dbReference type="ARBA" id="ARBA00001936"/>
    </source>
</evidence>
<feature type="binding site" evidence="8">
    <location>
        <position position="224"/>
    </location>
    <ligand>
        <name>allantoate</name>
        <dbReference type="ChEBI" id="CHEBI:17536"/>
    </ligand>
</feature>
<dbReference type="RefSeq" id="WP_064378456.1">
    <property type="nucleotide sequence ID" value="NZ_CABGVB010000001.1"/>
</dbReference>
<feature type="binding site" evidence="7">
    <location>
        <position position="135"/>
    </location>
    <ligand>
        <name>Zn(2+)</name>
        <dbReference type="ChEBI" id="CHEBI:29105"/>
        <label>2</label>
    </ligand>
</feature>
<comment type="similarity">
    <text evidence="2">Belongs to the peptidase M20 family.</text>
</comment>
<feature type="binding site" evidence="7">
    <location>
        <position position="199"/>
    </location>
    <ligand>
        <name>Zn(2+)</name>
        <dbReference type="ChEBI" id="CHEBI:29105"/>
        <label>1</label>
    </ligand>
</feature>
<dbReference type="Gene3D" id="3.30.70.360">
    <property type="match status" value="1"/>
</dbReference>
<comment type="cofactor">
    <cofactor evidence="7">
        <name>Zn(2+)</name>
        <dbReference type="ChEBI" id="CHEBI:29105"/>
    </cofactor>
    <text evidence="7">Binds 2 Zn(2+) ions per subunit.</text>
</comment>
<dbReference type="InterPro" id="IPR036264">
    <property type="entry name" value="Bact_exopeptidase_dim_dom"/>
</dbReference>
<dbReference type="PIRSF" id="PIRSF001235">
    <property type="entry name" value="Amidase_carbamoylase"/>
    <property type="match status" value="1"/>
</dbReference>
<evidence type="ECO:0000256" key="4">
    <source>
        <dbReference type="ARBA" id="ARBA00022723"/>
    </source>
</evidence>
<feature type="binding site" evidence="7">
    <location>
        <position position="100"/>
    </location>
    <ligand>
        <name>Zn(2+)</name>
        <dbReference type="ChEBI" id="CHEBI:29105"/>
        <label>1</label>
    </ligand>
</feature>
<gene>
    <name evidence="9" type="primary">hpxK</name>
    <name evidence="9" type="ORF">NP224_18010</name>
</gene>
<dbReference type="NCBIfam" id="TIGR01879">
    <property type="entry name" value="hydantase"/>
    <property type="match status" value="1"/>
</dbReference>
<feature type="binding site" evidence="7">
    <location>
        <position position="89"/>
    </location>
    <ligand>
        <name>Zn(2+)</name>
        <dbReference type="ChEBI" id="CHEBI:29105"/>
        <label>1</label>
    </ligand>
</feature>
<keyword evidence="7" id="KW-0862">Zinc</keyword>
<comment type="cofactor">
    <cofactor evidence="1">
        <name>Mn(2+)</name>
        <dbReference type="ChEBI" id="CHEBI:29035"/>
    </cofactor>
</comment>
<dbReference type="SUPFAM" id="SSF53187">
    <property type="entry name" value="Zn-dependent exopeptidases"/>
    <property type="match status" value="1"/>
</dbReference>
<dbReference type="InterPro" id="IPR010158">
    <property type="entry name" value="Amidase_Cbmase"/>
</dbReference>
<dbReference type="PANTHER" id="PTHR32494:SF19">
    <property type="entry name" value="ALLANTOATE DEIMINASE-RELATED"/>
    <property type="match status" value="1"/>
</dbReference>
<dbReference type="PANTHER" id="PTHR32494">
    <property type="entry name" value="ALLANTOATE DEIMINASE-RELATED"/>
    <property type="match status" value="1"/>
</dbReference>
<feature type="binding site" evidence="8">
    <location>
        <position position="297"/>
    </location>
    <ligand>
        <name>allantoate</name>
        <dbReference type="ChEBI" id="CHEBI:17536"/>
    </ligand>
</feature>